<evidence type="ECO:0000256" key="12">
    <source>
        <dbReference type="ARBA" id="ARBA00023121"/>
    </source>
</evidence>
<evidence type="ECO:0000256" key="4">
    <source>
        <dbReference type="ARBA" id="ARBA00022452"/>
    </source>
</evidence>
<evidence type="ECO:0000256" key="5">
    <source>
        <dbReference type="ARBA" id="ARBA00022525"/>
    </source>
</evidence>
<dbReference type="AlphaFoldDB" id="A0A1Y3MBB1"/>
<dbReference type="InterPro" id="IPR001869">
    <property type="entry name" value="Thiol_cytolysin"/>
</dbReference>
<keyword evidence="11" id="KW-0843">Virulence</keyword>
<comment type="subcellular location">
    <subcellularLocation>
        <location evidence="1">Host membrane</location>
        <topology evidence="1">Multi-pass membrane protein</topology>
    </subcellularLocation>
    <subcellularLocation>
        <location evidence="2">Secreted</location>
    </subcellularLocation>
</comment>
<evidence type="ECO:0000256" key="13">
    <source>
        <dbReference type="ARBA" id="ARBA00023136"/>
    </source>
</evidence>
<dbReference type="InterPro" id="IPR035390">
    <property type="entry name" value="Thiol_cytolys_C"/>
</dbReference>
<keyword evidence="12" id="KW-0446">Lipid-binding</keyword>
<evidence type="ECO:0000256" key="3">
    <source>
        <dbReference type="ARBA" id="ARBA00008503"/>
    </source>
</evidence>
<accession>A0A1Y3MBB1</accession>
<keyword evidence="13" id="KW-0472">Membrane</keyword>
<evidence type="ECO:0000256" key="10">
    <source>
        <dbReference type="ARBA" id="ARBA00022870"/>
    </source>
</evidence>
<dbReference type="InterPro" id="IPR036359">
    <property type="entry name" value="Thiol_cytolysin_sf"/>
</dbReference>
<dbReference type="EMBL" id="MWPX01000149">
    <property type="protein sequence ID" value="OUM45730.1"/>
    <property type="molecule type" value="Genomic_DNA"/>
</dbReference>
<keyword evidence="6" id="KW-0800">Toxin</keyword>
<evidence type="ECO:0000313" key="16">
    <source>
        <dbReference type="Proteomes" id="UP000195321"/>
    </source>
</evidence>
<keyword evidence="10" id="KW-1043">Host membrane</keyword>
<evidence type="ECO:0000256" key="1">
    <source>
        <dbReference type="ARBA" id="ARBA00004301"/>
    </source>
</evidence>
<comment type="similarity">
    <text evidence="3">Belongs to the cholesterol-dependent cytolysin family.</text>
</comment>
<evidence type="ECO:0000256" key="2">
    <source>
        <dbReference type="ARBA" id="ARBA00004613"/>
    </source>
</evidence>
<dbReference type="GO" id="GO:0005576">
    <property type="term" value="C:extracellular region"/>
    <property type="evidence" value="ECO:0007669"/>
    <property type="project" value="UniProtKB-SubCell"/>
</dbReference>
<dbReference type="GO" id="GO:0015485">
    <property type="term" value="F:cholesterol binding"/>
    <property type="evidence" value="ECO:0007669"/>
    <property type="project" value="InterPro"/>
</dbReference>
<proteinExistence type="inferred from homology"/>
<keyword evidence="7" id="KW-0812">Transmembrane</keyword>
<dbReference type="SUPFAM" id="SSF56978">
    <property type="entry name" value="Perfringolysin"/>
    <property type="match status" value="1"/>
</dbReference>
<evidence type="ECO:0000256" key="9">
    <source>
        <dbReference type="ARBA" id="ARBA00022852"/>
    </source>
</evidence>
<dbReference type="GO" id="GO:0090729">
    <property type="term" value="F:toxin activity"/>
    <property type="evidence" value="ECO:0007669"/>
    <property type="project" value="UniProtKB-KW"/>
</dbReference>
<dbReference type="Proteomes" id="UP000195321">
    <property type="component" value="Unassembled WGS sequence"/>
</dbReference>
<protein>
    <submittedName>
        <fullName evidence="15">Alveolysin</fullName>
    </submittedName>
</protein>
<feature type="non-terminal residue" evidence="15">
    <location>
        <position position="1"/>
    </location>
</feature>
<dbReference type="RefSeq" id="WP_140386154.1">
    <property type="nucleotide sequence ID" value="NZ_MWPX01000149.1"/>
</dbReference>
<keyword evidence="5" id="KW-0964">Secreted</keyword>
<evidence type="ECO:0000256" key="7">
    <source>
        <dbReference type="ARBA" id="ARBA00022692"/>
    </source>
</evidence>
<dbReference type="GO" id="GO:0031640">
    <property type="term" value="P:killing of cells of another organism"/>
    <property type="evidence" value="ECO:0007669"/>
    <property type="project" value="UniProtKB-KW"/>
</dbReference>
<dbReference type="InterPro" id="IPR038700">
    <property type="entry name" value="Thiol_cytolys_C_sf"/>
</dbReference>
<name>A0A1Y3MBB1_9BACI</name>
<dbReference type="GO" id="GO:0033644">
    <property type="term" value="C:host cell membrane"/>
    <property type="evidence" value="ECO:0007669"/>
    <property type="project" value="UniProtKB-SubCell"/>
</dbReference>
<keyword evidence="9" id="KW-0204">Cytolysis</keyword>
<keyword evidence="4" id="KW-1134">Transmembrane beta strand</keyword>
<organism evidence="15 16">
    <name type="scientific">Bacillus pseudomycoides</name>
    <dbReference type="NCBI Taxonomy" id="64104"/>
    <lineage>
        <taxon>Bacteria</taxon>
        <taxon>Bacillati</taxon>
        <taxon>Bacillota</taxon>
        <taxon>Bacilli</taxon>
        <taxon>Bacillales</taxon>
        <taxon>Bacillaceae</taxon>
        <taxon>Bacillus</taxon>
        <taxon>Bacillus cereus group</taxon>
    </lineage>
</organism>
<evidence type="ECO:0000256" key="6">
    <source>
        <dbReference type="ARBA" id="ARBA00022656"/>
    </source>
</evidence>
<evidence type="ECO:0000256" key="8">
    <source>
        <dbReference type="ARBA" id="ARBA00022735"/>
    </source>
</evidence>
<comment type="caution">
    <text evidence="15">The sequence shown here is derived from an EMBL/GenBank/DDBJ whole genome shotgun (WGS) entry which is preliminary data.</text>
</comment>
<gene>
    <name evidence="15" type="ORF">BW425_27995</name>
</gene>
<dbReference type="PROSITE" id="PS00481">
    <property type="entry name" value="THIOL_CYTOLYSINS"/>
    <property type="match status" value="1"/>
</dbReference>
<evidence type="ECO:0000256" key="11">
    <source>
        <dbReference type="ARBA" id="ARBA00023026"/>
    </source>
</evidence>
<evidence type="ECO:0000313" key="15">
    <source>
        <dbReference type="EMBL" id="OUM45730.1"/>
    </source>
</evidence>
<dbReference type="Gene3D" id="2.60.40.1430">
    <property type="entry name" value="Perfringolysin, domain 4"/>
    <property type="match status" value="1"/>
</dbReference>
<feature type="domain" description="Thiol-activated cytolysin C-terminal" evidence="14">
    <location>
        <begin position="1"/>
        <end position="43"/>
    </location>
</feature>
<reference evidence="15 16" key="1">
    <citation type="submission" date="2017-02" db="EMBL/GenBank/DDBJ databases">
        <title>Bacillus pseudomycoides isolate FSL K6-0042.</title>
        <authorList>
            <person name="Kovac J."/>
        </authorList>
    </citation>
    <scope>NUCLEOTIDE SEQUENCE [LARGE SCALE GENOMIC DNA]</scope>
    <source>
        <strain evidence="15 16">FSL K6-0042</strain>
    </source>
</reference>
<sequence>NVKVVARECTGLAWEWWRTIINEQNVPLTNEIKVSVGGTTLYPSANISH</sequence>
<keyword evidence="8" id="KW-0354">Hemolysis</keyword>
<evidence type="ECO:0000259" key="14">
    <source>
        <dbReference type="Pfam" id="PF17440"/>
    </source>
</evidence>
<dbReference type="Pfam" id="PF17440">
    <property type="entry name" value="Thiol_cytolys_C"/>
    <property type="match status" value="1"/>
</dbReference>